<feature type="non-terminal residue" evidence="1">
    <location>
        <position position="1"/>
    </location>
</feature>
<comment type="caution">
    <text evidence="1">The sequence shown here is derived from an EMBL/GenBank/DDBJ whole genome shotgun (WGS) entry which is preliminary data.</text>
</comment>
<protein>
    <submittedName>
        <fullName evidence="1">Uncharacterized protein</fullName>
    </submittedName>
</protein>
<sequence>HPIRPCSPKSPIACGSAFESLGGSDGEDNGTDVAKLDSTYLLTKGNVLHEIICFIMFQEHPIRLCSPKSPIACGSAFEGLAGSDDEDNGTDVAKLDSTYLLTKGNVVSGSDAHTI</sequence>
<reference evidence="1" key="2">
    <citation type="journal article" date="2024" name="Plant">
        <title>Genomic evolution and insights into agronomic trait innovations of Sesamum species.</title>
        <authorList>
            <person name="Miao H."/>
            <person name="Wang L."/>
            <person name="Qu L."/>
            <person name="Liu H."/>
            <person name="Sun Y."/>
            <person name="Le M."/>
            <person name="Wang Q."/>
            <person name="Wei S."/>
            <person name="Zheng Y."/>
            <person name="Lin W."/>
            <person name="Duan Y."/>
            <person name="Cao H."/>
            <person name="Xiong S."/>
            <person name="Wang X."/>
            <person name="Wei L."/>
            <person name="Li C."/>
            <person name="Ma Q."/>
            <person name="Ju M."/>
            <person name="Zhao R."/>
            <person name="Li G."/>
            <person name="Mu C."/>
            <person name="Tian Q."/>
            <person name="Mei H."/>
            <person name="Zhang T."/>
            <person name="Gao T."/>
            <person name="Zhang H."/>
        </authorList>
    </citation>
    <scope>NUCLEOTIDE SEQUENCE</scope>
    <source>
        <strain evidence="1">G01</strain>
    </source>
</reference>
<proteinExistence type="predicted"/>
<dbReference type="EMBL" id="JACGWK010000210">
    <property type="protein sequence ID" value="KAL0302840.1"/>
    <property type="molecule type" value="Genomic_DNA"/>
</dbReference>
<organism evidence="1">
    <name type="scientific">Sesamum angustifolium</name>
    <dbReference type="NCBI Taxonomy" id="2727405"/>
    <lineage>
        <taxon>Eukaryota</taxon>
        <taxon>Viridiplantae</taxon>
        <taxon>Streptophyta</taxon>
        <taxon>Embryophyta</taxon>
        <taxon>Tracheophyta</taxon>
        <taxon>Spermatophyta</taxon>
        <taxon>Magnoliopsida</taxon>
        <taxon>eudicotyledons</taxon>
        <taxon>Gunneridae</taxon>
        <taxon>Pentapetalae</taxon>
        <taxon>asterids</taxon>
        <taxon>lamiids</taxon>
        <taxon>Lamiales</taxon>
        <taxon>Pedaliaceae</taxon>
        <taxon>Sesamum</taxon>
    </lineage>
</organism>
<evidence type="ECO:0000313" key="1">
    <source>
        <dbReference type="EMBL" id="KAL0302840.1"/>
    </source>
</evidence>
<reference evidence="1" key="1">
    <citation type="submission" date="2020-06" db="EMBL/GenBank/DDBJ databases">
        <authorList>
            <person name="Li T."/>
            <person name="Hu X."/>
            <person name="Zhang T."/>
            <person name="Song X."/>
            <person name="Zhang H."/>
            <person name="Dai N."/>
            <person name="Sheng W."/>
            <person name="Hou X."/>
            <person name="Wei L."/>
        </authorList>
    </citation>
    <scope>NUCLEOTIDE SEQUENCE</scope>
    <source>
        <strain evidence="1">G01</strain>
        <tissue evidence="1">Leaf</tissue>
    </source>
</reference>
<name>A0AAW2K7D5_9LAMI</name>
<dbReference type="AlphaFoldDB" id="A0AAW2K7D5"/>
<gene>
    <name evidence="1" type="ORF">Sangu_3075100</name>
</gene>
<accession>A0AAW2K7D5</accession>